<dbReference type="SMART" id="SM00066">
    <property type="entry name" value="GAL4"/>
    <property type="match status" value="1"/>
</dbReference>
<evidence type="ECO:0000313" key="4">
    <source>
        <dbReference type="EMBL" id="TXC02625.1"/>
    </source>
</evidence>
<reference evidence="4 5" key="1">
    <citation type="submission" date="2019-07" db="EMBL/GenBank/DDBJ databases">
        <title>The First High-Quality Draft Genome Sequence of the Causal Agent of the Current Panama Disease Epidemic.</title>
        <authorList>
            <person name="Warmington R.J."/>
            <person name="Kay W."/>
            <person name="Jeffries A."/>
            <person name="Bebber D."/>
            <person name="Moore K."/>
            <person name="Studholme D.J."/>
        </authorList>
    </citation>
    <scope>NUCLEOTIDE SEQUENCE [LARGE SCALE GENOMIC DNA]</scope>
    <source>
        <strain evidence="4 5">TR4</strain>
    </source>
</reference>
<dbReference type="Pfam" id="PF11951">
    <property type="entry name" value="Fungal_trans_2"/>
    <property type="match status" value="1"/>
</dbReference>
<protein>
    <recommendedName>
        <fullName evidence="3">Zn(2)-C6 fungal-type domain-containing protein</fullName>
    </recommendedName>
</protein>
<evidence type="ECO:0000313" key="5">
    <source>
        <dbReference type="Proteomes" id="UP000321331"/>
    </source>
</evidence>
<organism evidence="4 5">
    <name type="scientific">Fusarium oxysporum f. sp. cubense</name>
    <dbReference type="NCBI Taxonomy" id="61366"/>
    <lineage>
        <taxon>Eukaryota</taxon>
        <taxon>Fungi</taxon>
        <taxon>Dikarya</taxon>
        <taxon>Ascomycota</taxon>
        <taxon>Pezizomycotina</taxon>
        <taxon>Sordariomycetes</taxon>
        <taxon>Hypocreomycetidae</taxon>
        <taxon>Hypocreales</taxon>
        <taxon>Nectriaceae</taxon>
        <taxon>Fusarium</taxon>
        <taxon>Fusarium oxysporum species complex</taxon>
    </lineage>
</organism>
<dbReference type="PANTHER" id="PTHR38791:SF5">
    <property type="entry name" value="TRANSCRIPTION FACTOR DBAG-RELATED"/>
    <property type="match status" value="1"/>
</dbReference>
<dbReference type="AlphaFoldDB" id="A0A5C6SV92"/>
<dbReference type="Gene3D" id="4.10.240.10">
    <property type="entry name" value="Zn(2)-C6 fungal-type DNA-binding domain"/>
    <property type="match status" value="1"/>
</dbReference>
<name>A0A5C6SV92_FUSOC</name>
<feature type="region of interest" description="Disordered" evidence="2">
    <location>
        <begin position="65"/>
        <end position="87"/>
    </location>
</feature>
<keyword evidence="1" id="KW-0539">Nucleus</keyword>
<dbReference type="EMBL" id="VMNF01000008">
    <property type="protein sequence ID" value="TXC02625.1"/>
    <property type="molecule type" value="Genomic_DNA"/>
</dbReference>
<dbReference type="InterPro" id="IPR001138">
    <property type="entry name" value="Zn2Cys6_DnaBD"/>
</dbReference>
<dbReference type="Pfam" id="PF00172">
    <property type="entry name" value="Zn_clus"/>
    <property type="match status" value="1"/>
</dbReference>
<accession>A0A5C6SV92</accession>
<dbReference type="InterPro" id="IPR036864">
    <property type="entry name" value="Zn2-C6_fun-type_DNA-bd_sf"/>
</dbReference>
<dbReference type="PANTHER" id="PTHR38791">
    <property type="entry name" value="ZN(II)2CYS6 TRANSCRIPTION FACTOR (EUROFUNG)-RELATED-RELATED"/>
    <property type="match status" value="1"/>
</dbReference>
<dbReference type="InterPro" id="IPR021858">
    <property type="entry name" value="Fun_TF"/>
</dbReference>
<evidence type="ECO:0000259" key="3">
    <source>
        <dbReference type="SMART" id="SM00066"/>
    </source>
</evidence>
<dbReference type="GO" id="GO:0000981">
    <property type="term" value="F:DNA-binding transcription factor activity, RNA polymerase II-specific"/>
    <property type="evidence" value="ECO:0007669"/>
    <property type="project" value="InterPro"/>
</dbReference>
<gene>
    <name evidence="4" type="ORF">FocTR4_00014749</name>
</gene>
<feature type="domain" description="Zn(2)-C6 fungal-type" evidence="3">
    <location>
        <begin position="5"/>
        <end position="50"/>
    </location>
</feature>
<sequence length="511" mass="57051">MVNTGKPSRGCATCKKRKIKQCDELAPSCTQCKTAGWVCPGPSESKMFFRNQTTADLARKNAGALSTASSSSAMTPDSEVWKRPVSPPARDRATTFFMRQYVFDMTSAGGTLPLRDNHEFLPGLIRNQQSSFGLLSTTVAAAGFAALSNAGNVSEWRAEAFRLYDSAIRQLQIALQDPVQRVSDETLGAVLLMGTFETIAFADTGSLKAFSQHIIAAARCIEMRGPAQFQTVVGLKMFMQMRRIMITTCHQLQEPIPFEISKWSSWAERSQNSDLVPVNRFSEINEVLASVRAELKYQHITDPAVISDRLLKIDKLFEDWAQTLPPSWVYKSYRSIGPNGVPSSRYDLQYDMYTDPWIGCVWNCYRNVRLLIHESIIIATLKHGTAEQKDALQSSAKVLAAMADGICHSVAYHLGYRAQDDRFESFAQTMHLGSNPIPGGFLLIWPLFFAGIQRTTSADQRQWVGAMMRRIGVRMGLQLAVSMADLLLETEIQDLSFSNCETFLIGEWYPN</sequence>
<proteinExistence type="predicted"/>
<evidence type="ECO:0000256" key="1">
    <source>
        <dbReference type="ARBA" id="ARBA00023242"/>
    </source>
</evidence>
<dbReference type="SUPFAM" id="SSF57701">
    <property type="entry name" value="Zn2/Cys6 DNA-binding domain"/>
    <property type="match status" value="1"/>
</dbReference>
<dbReference type="CDD" id="cd00067">
    <property type="entry name" value="GAL4"/>
    <property type="match status" value="1"/>
</dbReference>
<dbReference type="InterPro" id="IPR053175">
    <property type="entry name" value="DHMBA_Reg_Transcription_Factor"/>
</dbReference>
<comment type="caution">
    <text evidence="4">The sequence shown here is derived from an EMBL/GenBank/DDBJ whole genome shotgun (WGS) entry which is preliminary data.</text>
</comment>
<dbReference type="GO" id="GO:0008270">
    <property type="term" value="F:zinc ion binding"/>
    <property type="evidence" value="ECO:0007669"/>
    <property type="project" value="InterPro"/>
</dbReference>
<evidence type="ECO:0000256" key="2">
    <source>
        <dbReference type="SAM" id="MobiDB-lite"/>
    </source>
</evidence>
<dbReference type="Proteomes" id="UP000321331">
    <property type="component" value="Unassembled WGS sequence"/>
</dbReference>